<gene>
    <name evidence="1" type="ORF">RRG08_045011</name>
</gene>
<accession>A0AAE0Y3M8</accession>
<evidence type="ECO:0000313" key="2">
    <source>
        <dbReference type="Proteomes" id="UP001283361"/>
    </source>
</evidence>
<name>A0AAE0Y3M8_9GAST</name>
<protein>
    <submittedName>
        <fullName evidence="1">Uncharacterized protein</fullName>
    </submittedName>
</protein>
<dbReference type="Proteomes" id="UP001283361">
    <property type="component" value="Unassembled WGS sequence"/>
</dbReference>
<reference evidence="1" key="1">
    <citation type="journal article" date="2023" name="G3 (Bethesda)">
        <title>A reference genome for the long-term kleptoplast-retaining sea slug Elysia crispata morphotype clarki.</title>
        <authorList>
            <person name="Eastman K.E."/>
            <person name="Pendleton A.L."/>
            <person name="Shaikh M.A."/>
            <person name="Suttiyut T."/>
            <person name="Ogas R."/>
            <person name="Tomko P."/>
            <person name="Gavelis G."/>
            <person name="Widhalm J.R."/>
            <person name="Wisecaver J.H."/>
        </authorList>
    </citation>
    <scope>NUCLEOTIDE SEQUENCE</scope>
    <source>
        <strain evidence="1">ECLA1</strain>
    </source>
</reference>
<dbReference type="EMBL" id="JAWDGP010006982">
    <property type="protein sequence ID" value="KAK3731952.1"/>
    <property type="molecule type" value="Genomic_DNA"/>
</dbReference>
<sequence length="251" mass="27886">MQCASPGVNFPEILYNLVAKFKARHRVEGVQSLWHHLNWCWSIAIRVRDSLLGLEKLIRQCGREELGGRSVKVCKPASQTLYTGHSFGSLSCGLCVTDHSLSQLLVSLTGQHPQFTISVHRCEDGDGLSLTVVSRNAFRIQSTSSQLYFGVRISIVVLVQAEFSLWFINHYSTGTQLSRLFPLALFSPVTQKSFPLNWSKSVAVQAVDSSKHFISHGAVLHPRNVRVDRGDTGRGIKTEECVREGGDYVST</sequence>
<proteinExistence type="predicted"/>
<evidence type="ECO:0000313" key="1">
    <source>
        <dbReference type="EMBL" id="KAK3731952.1"/>
    </source>
</evidence>
<keyword evidence="2" id="KW-1185">Reference proteome</keyword>
<comment type="caution">
    <text evidence="1">The sequence shown here is derived from an EMBL/GenBank/DDBJ whole genome shotgun (WGS) entry which is preliminary data.</text>
</comment>
<dbReference type="AlphaFoldDB" id="A0AAE0Y3M8"/>
<organism evidence="1 2">
    <name type="scientific">Elysia crispata</name>
    <name type="common">lettuce slug</name>
    <dbReference type="NCBI Taxonomy" id="231223"/>
    <lineage>
        <taxon>Eukaryota</taxon>
        <taxon>Metazoa</taxon>
        <taxon>Spiralia</taxon>
        <taxon>Lophotrochozoa</taxon>
        <taxon>Mollusca</taxon>
        <taxon>Gastropoda</taxon>
        <taxon>Heterobranchia</taxon>
        <taxon>Euthyneura</taxon>
        <taxon>Panpulmonata</taxon>
        <taxon>Sacoglossa</taxon>
        <taxon>Placobranchoidea</taxon>
        <taxon>Plakobranchidae</taxon>
        <taxon>Elysia</taxon>
    </lineage>
</organism>